<accession>A0A0A2V4W2</accession>
<evidence type="ECO:0000313" key="2">
    <source>
        <dbReference type="Proteomes" id="UP000002059"/>
    </source>
</evidence>
<dbReference type="KEGG" id="pbl:PAAG_12188"/>
<dbReference type="STRING" id="502779.A0A0A2V4W2"/>
<dbReference type="Proteomes" id="UP000002059">
    <property type="component" value="Partially assembled WGS sequence"/>
</dbReference>
<dbReference type="VEuPathDB" id="FungiDB:PAAG_12188"/>
<dbReference type="HOGENOM" id="CLU_2574510_0_0_1"/>
<protein>
    <submittedName>
        <fullName evidence="1">Uncharacterized protein</fullName>
    </submittedName>
</protein>
<dbReference type="AlphaFoldDB" id="A0A0A2V4W2"/>
<organism evidence="1 2">
    <name type="scientific">Paracoccidioides lutzii (strain ATCC MYA-826 / Pb01)</name>
    <name type="common">Paracoccidioides brasiliensis</name>
    <dbReference type="NCBI Taxonomy" id="502779"/>
    <lineage>
        <taxon>Eukaryota</taxon>
        <taxon>Fungi</taxon>
        <taxon>Dikarya</taxon>
        <taxon>Ascomycota</taxon>
        <taxon>Pezizomycotina</taxon>
        <taxon>Eurotiomycetes</taxon>
        <taxon>Eurotiomycetidae</taxon>
        <taxon>Onygenales</taxon>
        <taxon>Ajellomycetaceae</taxon>
        <taxon>Paracoccidioides</taxon>
    </lineage>
</organism>
<keyword evidence="2" id="KW-1185">Reference proteome</keyword>
<proteinExistence type="predicted"/>
<gene>
    <name evidence="1" type="ORF">PAAG_12188</name>
</gene>
<evidence type="ECO:0000313" key="1">
    <source>
        <dbReference type="EMBL" id="KGQ01150.1"/>
    </source>
</evidence>
<dbReference type="RefSeq" id="XP_015702700.1">
    <property type="nucleotide sequence ID" value="XM_015847709.1"/>
</dbReference>
<sequence length="81" mass="9271">MTFRCLKMEIMGNLQKETHTLFLFISDPPRQADDPVVIVLAGARETTRFYPTLERLVSPFARILRYQGSVAVRMAATAQRQ</sequence>
<dbReference type="EMBL" id="KN294008">
    <property type="protein sequence ID" value="KGQ01150.1"/>
    <property type="molecule type" value="Genomic_DNA"/>
</dbReference>
<dbReference type="GeneID" id="26970924"/>
<reference evidence="1 2" key="1">
    <citation type="journal article" date="2011" name="PLoS Genet.">
        <title>Comparative genomic analysis of human fungal pathogens causing paracoccidioidomycosis.</title>
        <authorList>
            <person name="Desjardins C.A."/>
            <person name="Champion M.D."/>
            <person name="Holder J.W."/>
            <person name="Muszewska A."/>
            <person name="Goldberg J."/>
            <person name="Bailao A.M."/>
            <person name="Brigido M.M."/>
            <person name="Ferreira M.E."/>
            <person name="Garcia A.M."/>
            <person name="Grynberg M."/>
            <person name="Gujja S."/>
            <person name="Heiman D.I."/>
            <person name="Henn M.R."/>
            <person name="Kodira C.D."/>
            <person name="Leon-Narvaez H."/>
            <person name="Longo L.V."/>
            <person name="Ma L.J."/>
            <person name="Malavazi I."/>
            <person name="Matsuo A.L."/>
            <person name="Morais F.V."/>
            <person name="Pereira M."/>
            <person name="Rodriguez-Brito S."/>
            <person name="Sakthikumar S."/>
            <person name="Salem-Izacc S.M."/>
            <person name="Sykes S.M."/>
            <person name="Teixeira M.M."/>
            <person name="Vallejo M.C."/>
            <person name="Walter M.E."/>
            <person name="Yandava C."/>
            <person name="Young S."/>
            <person name="Zeng Q."/>
            <person name="Zucker J."/>
            <person name="Felipe M.S."/>
            <person name="Goldman G.H."/>
            <person name="Haas B.J."/>
            <person name="McEwen J.G."/>
            <person name="Nino-Vega G."/>
            <person name="Puccia R."/>
            <person name="San-Blas G."/>
            <person name="Soares C.M."/>
            <person name="Birren B.W."/>
            <person name="Cuomo C.A."/>
        </authorList>
    </citation>
    <scope>NUCLEOTIDE SEQUENCE [LARGE SCALE GENOMIC DNA]</scope>
    <source>
        <strain evidence="2">ATCC MYA-826 / Pb01</strain>
    </source>
</reference>
<name>A0A0A2V4W2_PARBA</name>